<dbReference type="EMBL" id="QYUQ01000002">
    <property type="protein sequence ID" value="RJG04133.1"/>
    <property type="molecule type" value="Genomic_DNA"/>
</dbReference>
<sequence>MNNSKFIQIQIKHDPANAAQSLVLANGESAVLSDITPTGRQILNAAQCHPTVDFVLLQLLSGHILEEIAPEEVARLDPSESNFYAFRTDRLFYFVLNDNKYPWGATVPETILRLLANEPAHTQLWMERRDETDRLIAPGQSVNLSGEGVERFYTKLLAWELDVQGVEISSPAPTITVRHALELASINPDLPWTFILKVKGRPKEQVDLNTVIDLTMPGIERLRVMPKVINNGEGPCPHRQFSLLEKDEKFLDAAPYRWETAIDGERRWLLLHDYRLPRGYQQSHIALAIEIPLLYPSAELDMFYCAPAAVLQTGTQIPQTEAQQPIFGETFQRWSRHRENRVWSSADDSVITHLGLVEESLLREVAE</sequence>
<dbReference type="Pfam" id="PF14462">
    <property type="entry name" value="Prok-E2_E"/>
    <property type="match status" value="1"/>
</dbReference>
<accession>A0A3A3G6G9</accession>
<gene>
    <name evidence="2" type="ORF">D3878_04705</name>
    <name evidence="3" type="ORF">D3878_23175</name>
</gene>
<proteinExistence type="predicted"/>
<dbReference type="InterPro" id="IPR027802">
    <property type="entry name" value="Multi-ubiquitin_dom"/>
</dbReference>
<evidence type="ECO:0000313" key="2">
    <source>
        <dbReference type="EMBL" id="RJG00975.1"/>
    </source>
</evidence>
<dbReference type="RefSeq" id="WP_119784425.1">
    <property type="nucleotide sequence ID" value="NZ_QYUQ01000002.1"/>
</dbReference>
<keyword evidence="4" id="KW-1185">Reference proteome</keyword>
<evidence type="ECO:0000313" key="3">
    <source>
        <dbReference type="EMBL" id="RJG04133.1"/>
    </source>
</evidence>
<reference evidence="4" key="1">
    <citation type="submission" date="2018-09" db="EMBL/GenBank/DDBJ databases">
        <authorList>
            <person name="Zhu H."/>
        </authorList>
    </citation>
    <scope>NUCLEOTIDE SEQUENCE [LARGE SCALE GENOMIC DNA]</scope>
    <source>
        <strain evidence="4">K1S02-23</strain>
    </source>
</reference>
<organism evidence="3 4">
    <name type="scientific">Noviherbaspirillum sedimenti</name>
    <dbReference type="NCBI Taxonomy" id="2320865"/>
    <lineage>
        <taxon>Bacteria</taxon>
        <taxon>Pseudomonadati</taxon>
        <taxon>Pseudomonadota</taxon>
        <taxon>Betaproteobacteria</taxon>
        <taxon>Burkholderiales</taxon>
        <taxon>Oxalobacteraceae</taxon>
        <taxon>Noviherbaspirillum</taxon>
    </lineage>
</organism>
<protein>
    <recommendedName>
        <fullName evidence="1">Multi-ubiquitin domain-containing protein</fullName>
    </recommendedName>
</protein>
<feature type="domain" description="Multi-ubiquitin" evidence="1">
    <location>
        <begin position="26"/>
        <end position="85"/>
    </location>
</feature>
<name>A0A3A3G6G9_9BURK</name>
<dbReference type="AlphaFoldDB" id="A0A3A3G6G9"/>
<dbReference type="EMBL" id="QYUQ01000002">
    <property type="protein sequence ID" value="RJG00975.1"/>
    <property type="molecule type" value="Genomic_DNA"/>
</dbReference>
<dbReference type="InterPro" id="IPR025701">
    <property type="entry name" value="UBQ-conjugat_E2_E"/>
</dbReference>
<reference evidence="3" key="2">
    <citation type="submission" date="2018-09" db="EMBL/GenBank/DDBJ databases">
        <authorList>
            <person name="Parvin R."/>
            <person name="Begum J.A."/>
            <person name="Chowdhury E.H."/>
            <person name="Islam M.R."/>
            <person name="Harder T."/>
        </authorList>
    </citation>
    <scope>NUCLEOTIDE SEQUENCE</scope>
    <source>
        <strain evidence="3">K1S02-23</strain>
    </source>
</reference>
<dbReference type="Proteomes" id="UP000266327">
    <property type="component" value="Unassembled WGS sequence"/>
</dbReference>
<evidence type="ECO:0000313" key="4">
    <source>
        <dbReference type="Proteomes" id="UP000266327"/>
    </source>
</evidence>
<dbReference type="Pfam" id="PF14452">
    <property type="entry name" value="Multi_ubiq"/>
    <property type="match status" value="2"/>
</dbReference>
<dbReference type="OrthoDB" id="256126at2"/>
<evidence type="ECO:0000259" key="1">
    <source>
        <dbReference type="Pfam" id="PF14452"/>
    </source>
</evidence>
<feature type="domain" description="Multi-ubiquitin" evidence="1">
    <location>
        <begin position="94"/>
        <end position="154"/>
    </location>
</feature>
<comment type="caution">
    <text evidence="3">The sequence shown here is derived from an EMBL/GenBank/DDBJ whole genome shotgun (WGS) entry which is preliminary data.</text>
</comment>